<name>A0A1D9PWW1_SCLS1</name>
<evidence type="ECO:0000313" key="1">
    <source>
        <dbReference type="EMBL" id="APA07181.1"/>
    </source>
</evidence>
<dbReference type="OrthoDB" id="10009520at2759"/>
<dbReference type="AlphaFoldDB" id="A0A1D9PWW1"/>
<proteinExistence type="predicted"/>
<sequence>MIARAISGSLAVFEDGGQVYKVLVPSDFTTIRITGLPQNATIGYIETMLDRVGTDQSEICIRVASNGTPRLLCAYLRLGCSTVGSVLSEELESPWSRLGFYSKLKASPVPTRLSSVSGTSRGVDFHKVIFFWYRSTKTATLKYADEDTASITCSNFNEGYYRVMGEQLKCSPVLSDLQTDQNHRFLCILRNVPASADEEDILTTMDEKHTPEKLDFSVASYGASDEMTSNFVKELCSAIGPLESWEPVQDLRPLTKRVKVRA</sequence>
<dbReference type="VEuPathDB" id="FungiDB:sscle_02g019510"/>
<evidence type="ECO:0000313" key="2">
    <source>
        <dbReference type="Proteomes" id="UP000177798"/>
    </source>
</evidence>
<organism evidence="1 2">
    <name type="scientific">Sclerotinia sclerotiorum (strain ATCC 18683 / 1980 / Ss-1)</name>
    <name type="common">White mold</name>
    <name type="synonym">Whetzelinia sclerotiorum</name>
    <dbReference type="NCBI Taxonomy" id="665079"/>
    <lineage>
        <taxon>Eukaryota</taxon>
        <taxon>Fungi</taxon>
        <taxon>Dikarya</taxon>
        <taxon>Ascomycota</taxon>
        <taxon>Pezizomycotina</taxon>
        <taxon>Leotiomycetes</taxon>
        <taxon>Helotiales</taxon>
        <taxon>Sclerotiniaceae</taxon>
        <taxon>Sclerotinia</taxon>
    </lineage>
</organism>
<reference evidence="2" key="1">
    <citation type="journal article" date="2017" name="Genome Biol. Evol.">
        <title>The complete genome sequence of the phytopathogenic fungus Sclerotinia sclerotiorum reveals insights into the genome architecture of broad host range pathogens.</title>
        <authorList>
            <person name="Derbyshire M."/>
            <person name="Denton-Giles M."/>
            <person name="Hegedus D."/>
            <person name="Seifbarghy S."/>
            <person name="Rollins J."/>
            <person name="van Kan J."/>
            <person name="Seidl M.F."/>
            <person name="Faino L."/>
            <person name="Mbengue M."/>
            <person name="Navaud O."/>
            <person name="Raffaele S."/>
            <person name="Hammond-Kosack K."/>
            <person name="Heard S."/>
            <person name="Oliver R."/>
        </authorList>
    </citation>
    <scope>NUCLEOTIDE SEQUENCE [LARGE SCALE GENOMIC DNA]</scope>
    <source>
        <strain evidence="2">ATCC 18683 / 1980 / Ss-1</strain>
    </source>
</reference>
<accession>A0A1D9PWW1</accession>
<protein>
    <submittedName>
        <fullName evidence="1">Uncharacterized protein</fullName>
    </submittedName>
</protein>
<dbReference type="EMBL" id="CP017815">
    <property type="protein sequence ID" value="APA07181.1"/>
    <property type="molecule type" value="Genomic_DNA"/>
</dbReference>
<gene>
    <name evidence="1" type="ORF">sscle_02g019510</name>
</gene>
<dbReference type="Proteomes" id="UP000177798">
    <property type="component" value="Chromosome 2"/>
</dbReference>